<feature type="compositionally biased region" description="Acidic residues" evidence="1">
    <location>
        <begin position="688"/>
        <end position="702"/>
    </location>
</feature>
<feature type="region of interest" description="Disordered" evidence="1">
    <location>
        <begin position="1"/>
        <end position="149"/>
    </location>
</feature>
<feature type="compositionally biased region" description="Acidic residues" evidence="1">
    <location>
        <begin position="504"/>
        <end position="520"/>
    </location>
</feature>
<feature type="compositionally biased region" description="Polar residues" evidence="1">
    <location>
        <begin position="178"/>
        <end position="190"/>
    </location>
</feature>
<evidence type="ECO:0000313" key="2">
    <source>
        <dbReference type="EMBL" id="KAL2287648.1"/>
    </source>
</evidence>
<proteinExistence type="predicted"/>
<accession>A0ABR4EYW9</accession>
<feature type="region of interest" description="Disordered" evidence="1">
    <location>
        <begin position="178"/>
        <end position="199"/>
    </location>
</feature>
<gene>
    <name evidence="2" type="ORF">FJTKL_05029</name>
</gene>
<dbReference type="Pfam" id="PF10336">
    <property type="entry name" value="DUF2420"/>
    <property type="match status" value="1"/>
</dbReference>
<feature type="region of interest" description="Disordered" evidence="1">
    <location>
        <begin position="485"/>
        <end position="742"/>
    </location>
</feature>
<feature type="compositionally biased region" description="Basic and acidic residues" evidence="1">
    <location>
        <begin position="8"/>
        <end position="22"/>
    </location>
</feature>
<feature type="compositionally biased region" description="Acidic residues" evidence="1">
    <location>
        <begin position="543"/>
        <end position="559"/>
    </location>
</feature>
<organism evidence="2 3">
    <name type="scientific">Diaporthe vaccinii</name>
    <dbReference type="NCBI Taxonomy" id="105482"/>
    <lineage>
        <taxon>Eukaryota</taxon>
        <taxon>Fungi</taxon>
        <taxon>Dikarya</taxon>
        <taxon>Ascomycota</taxon>
        <taxon>Pezizomycotina</taxon>
        <taxon>Sordariomycetes</taxon>
        <taxon>Sordariomycetidae</taxon>
        <taxon>Diaporthales</taxon>
        <taxon>Diaporthaceae</taxon>
        <taxon>Diaporthe</taxon>
        <taxon>Diaporthe eres species complex</taxon>
    </lineage>
</organism>
<sequence length="742" mass="80570">MMEAVAEETGHLEANKEVRFEDGSVSAIQDEEFDFDIGGPGDDLEEAVGGPESTHDALAYHTGNNDALHDTRTHSIQDQEAQEAVDESHEDGIPGQDQDQQDLEIPAFDTSVDVEGIDQAYDFDDARGDQNEGENSQQADDVQYGEEGEKYQEDVYLEDTAEELGSFVDAGQQNEELGQSTTVATESVEFSNLEDGHFEDDIRDEGISAEGIAVIQSGDETQPPVAPSTSPGQEPYPVGTAVDQTGTGTNIGLDDAGGQEAESSKSSEQNPRVRVSYGTAEFYLFAEAPDADPDDYFFENADVLRQPLSQFLPKLRQVITEDLQASDELVVKVDGLGLEFGEATTKDFLDHTTFGQVLELHDRLVNLENDSSESPQLYIYLETRPNCLHRLTELTNNANEGKGLSQVAFYYEGTPDFAAIEEESNDYDGDHQDMGSDNVSDNGSNDQIEEDLSATQEAEQPYNPFRLSESQQQAMDSSHAALAEGEVVNDPLSTDGDEGHAAYEDDNDESYSGEVQDDLELVATEASRDVSAPEAQQDSDMVPGEDEDLAAEAANDEPEDPHYVEEDVPGREEAAGTEADAEAENENFQEDDGPTDDYETAENDDYLDIGATEEEPTESAEYAASAGTPEPTSHDSSATATLDGEGQGHGDDVSATQTLADAGHLIQTTSQPEPGPPETETDEIHWNDDDDDENDYDNDEVDTANQNQTDLSPSSLSVKRGRQADEDDVGLGDDSIAKRRRT</sequence>
<protein>
    <submittedName>
        <fullName evidence="2">Uncharacterized protein</fullName>
    </submittedName>
</protein>
<feature type="compositionally biased region" description="Polar residues" evidence="1">
    <location>
        <begin position="630"/>
        <end position="640"/>
    </location>
</feature>
<feature type="region of interest" description="Disordered" evidence="1">
    <location>
        <begin position="217"/>
        <end position="272"/>
    </location>
</feature>
<keyword evidence="3" id="KW-1185">Reference proteome</keyword>
<reference evidence="2 3" key="1">
    <citation type="submission" date="2024-03" db="EMBL/GenBank/DDBJ databases">
        <title>A high-quality draft genome sequence of Diaporthe vaccinii, a causative agent of upright dieback and viscid rot disease in cranberry plants.</title>
        <authorList>
            <person name="Sarrasin M."/>
            <person name="Lang B.F."/>
            <person name="Burger G."/>
        </authorList>
    </citation>
    <scope>NUCLEOTIDE SEQUENCE [LARGE SCALE GENOMIC DNA]</scope>
    <source>
        <strain evidence="2 3">IS7</strain>
    </source>
</reference>
<evidence type="ECO:0000256" key="1">
    <source>
        <dbReference type="SAM" id="MobiDB-lite"/>
    </source>
</evidence>
<name>A0ABR4EYW9_9PEZI</name>
<feature type="region of interest" description="Disordered" evidence="1">
    <location>
        <begin position="425"/>
        <end position="446"/>
    </location>
</feature>
<feature type="compositionally biased region" description="Basic and acidic residues" evidence="1">
    <location>
        <begin position="560"/>
        <end position="574"/>
    </location>
</feature>
<dbReference type="Proteomes" id="UP001600888">
    <property type="component" value="Unassembled WGS sequence"/>
</dbReference>
<feature type="compositionally biased region" description="Acidic residues" evidence="1">
    <location>
        <begin position="579"/>
        <end position="618"/>
    </location>
</feature>
<evidence type="ECO:0000313" key="3">
    <source>
        <dbReference type="Proteomes" id="UP001600888"/>
    </source>
</evidence>
<feature type="compositionally biased region" description="Polar residues" evidence="1">
    <location>
        <begin position="435"/>
        <end position="446"/>
    </location>
</feature>
<feature type="compositionally biased region" description="Basic and acidic residues" evidence="1">
    <location>
        <begin position="67"/>
        <end position="77"/>
    </location>
</feature>
<dbReference type="EMBL" id="JBAWTH010000019">
    <property type="protein sequence ID" value="KAL2287648.1"/>
    <property type="molecule type" value="Genomic_DNA"/>
</dbReference>
<feature type="compositionally biased region" description="Polar residues" evidence="1">
    <location>
        <begin position="703"/>
        <end position="717"/>
    </location>
</feature>
<dbReference type="InterPro" id="IPR018822">
    <property type="entry name" value="UPF0646"/>
</dbReference>
<comment type="caution">
    <text evidence="2">The sequence shown here is derived from an EMBL/GenBank/DDBJ whole genome shotgun (WGS) entry which is preliminary data.</text>
</comment>